<dbReference type="AlphaFoldDB" id="A0A4S5BZY3"/>
<organism evidence="4 5">
    <name type="scientific">Lampropedia aestuarii</name>
    <dbReference type="NCBI Taxonomy" id="2562762"/>
    <lineage>
        <taxon>Bacteria</taxon>
        <taxon>Pseudomonadati</taxon>
        <taxon>Pseudomonadota</taxon>
        <taxon>Betaproteobacteria</taxon>
        <taxon>Burkholderiales</taxon>
        <taxon>Comamonadaceae</taxon>
        <taxon>Lampropedia</taxon>
    </lineage>
</organism>
<accession>A0A4S5BZY3</accession>
<dbReference type="SUPFAM" id="SSF56235">
    <property type="entry name" value="N-terminal nucleophile aminohydrolases (Ntn hydrolases)"/>
    <property type="match status" value="1"/>
</dbReference>
<gene>
    <name evidence="4" type="ORF">E8K88_03300</name>
</gene>
<evidence type="ECO:0000259" key="3">
    <source>
        <dbReference type="Pfam" id="PF02275"/>
    </source>
</evidence>
<dbReference type="Proteomes" id="UP000306236">
    <property type="component" value="Unassembled WGS sequence"/>
</dbReference>
<dbReference type="Gene3D" id="3.60.60.10">
    <property type="entry name" value="Penicillin V Acylase, Chain A"/>
    <property type="match status" value="1"/>
</dbReference>
<dbReference type="RefSeq" id="WP_136405225.1">
    <property type="nucleotide sequence ID" value="NZ_SSWX01000003.1"/>
</dbReference>
<name>A0A4S5BZY3_9BURK</name>
<protein>
    <submittedName>
        <fullName evidence="4">Linear amide C-N hydrolase</fullName>
    </submittedName>
</protein>
<evidence type="ECO:0000313" key="5">
    <source>
        <dbReference type="Proteomes" id="UP000306236"/>
    </source>
</evidence>
<keyword evidence="2 4" id="KW-0378">Hydrolase</keyword>
<dbReference type="EMBL" id="SSWX01000003">
    <property type="protein sequence ID" value="THJ35626.1"/>
    <property type="molecule type" value="Genomic_DNA"/>
</dbReference>
<dbReference type="InterPro" id="IPR052193">
    <property type="entry name" value="Peptidase_C59"/>
</dbReference>
<proteinExistence type="inferred from homology"/>
<dbReference type="Pfam" id="PF02275">
    <property type="entry name" value="CBAH"/>
    <property type="match status" value="1"/>
</dbReference>
<comment type="similarity">
    <text evidence="1">Belongs to the peptidase C59 family.</text>
</comment>
<comment type="caution">
    <text evidence="4">The sequence shown here is derived from an EMBL/GenBank/DDBJ whole genome shotgun (WGS) entry which is preliminary data.</text>
</comment>
<dbReference type="PANTHER" id="PTHR35527">
    <property type="entry name" value="CHOLOYLGLYCINE HYDROLASE"/>
    <property type="match status" value="1"/>
</dbReference>
<dbReference type="InterPro" id="IPR029132">
    <property type="entry name" value="CBAH/NAAA_C"/>
</dbReference>
<dbReference type="PANTHER" id="PTHR35527:SF2">
    <property type="entry name" value="HYDROLASE"/>
    <property type="match status" value="1"/>
</dbReference>
<dbReference type="InterPro" id="IPR029055">
    <property type="entry name" value="Ntn_hydrolases_N"/>
</dbReference>
<evidence type="ECO:0000313" key="4">
    <source>
        <dbReference type="EMBL" id="THJ35626.1"/>
    </source>
</evidence>
<dbReference type="OrthoDB" id="9794717at2"/>
<keyword evidence="5" id="KW-1185">Reference proteome</keyword>
<reference evidence="4 5" key="1">
    <citation type="submission" date="2019-04" db="EMBL/GenBank/DDBJ databases">
        <title>Lampropedia sp YIM MLB12 draf genome.</title>
        <authorList>
            <person name="Wang Y.-X."/>
        </authorList>
    </citation>
    <scope>NUCLEOTIDE SEQUENCE [LARGE SCALE GENOMIC DNA]</scope>
    <source>
        <strain evidence="4 5">YIM MLB12</strain>
    </source>
</reference>
<sequence>MCTSLLYFDAANHAYLGQTLEFAINEDFQVAFVPQGEDFSSSVEGFATLQWRSSQAYLGIAMPSSLPEPGKPFEAKAMSVIGGINQAGLTFSLQAYPQAGGQDPVADAHVAMLRAADLGAWALGQFTTVAEVKQALETQAVFLTALAPLGGLKTPFHYSLHDASGASIVIEFHQGVRTVYDNPVGVMTNAPQFAWHLTNLNNYTFLSNVDHSKATFGQYEAEQPGAGIAKAGLPSSDTSVARFVRAAFYAQYAEKQDTPDKAVQMVAHIMNNFDRPRGIAVDPPNEGSSHMHLQGQALDAVPTEFTCWTSITDLSRKRLYVRDTGGMNYVSIDLEQLAKTVRAPRVMALAALAPQPADLTAAFA</sequence>
<evidence type="ECO:0000256" key="2">
    <source>
        <dbReference type="ARBA" id="ARBA00022801"/>
    </source>
</evidence>
<feature type="domain" description="Choloylglycine hydrolase/NAAA C-terminal" evidence="3">
    <location>
        <begin position="2"/>
        <end position="284"/>
    </location>
</feature>
<evidence type="ECO:0000256" key="1">
    <source>
        <dbReference type="ARBA" id="ARBA00006625"/>
    </source>
</evidence>
<dbReference type="GO" id="GO:0016787">
    <property type="term" value="F:hydrolase activity"/>
    <property type="evidence" value="ECO:0007669"/>
    <property type="project" value="UniProtKB-KW"/>
</dbReference>